<dbReference type="Proteomes" id="UP000199600">
    <property type="component" value="Unassembled WGS sequence"/>
</dbReference>
<dbReference type="AlphaFoldDB" id="A0A1A8XUZ0"/>
<accession>A0A1A8XUZ0</accession>
<reference evidence="1 2" key="1">
    <citation type="submission" date="2016-06" db="EMBL/GenBank/DDBJ databases">
        <authorList>
            <person name="Kjaerup R.B."/>
            <person name="Dalgaard T.S."/>
            <person name="Juul-Madsen H.R."/>
        </authorList>
    </citation>
    <scope>NUCLEOTIDE SEQUENCE [LARGE SCALE GENOMIC DNA]</scope>
    <source>
        <strain evidence="1">2</strain>
    </source>
</reference>
<organism evidence="1 2">
    <name type="scientific">Candidatus Propionivibrio aalborgensis</name>
    <dbReference type="NCBI Taxonomy" id="1860101"/>
    <lineage>
        <taxon>Bacteria</taxon>
        <taxon>Pseudomonadati</taxon>
        <taxon>Pseudomonadota</taxon>
        <taxon>Betaproteobacteria</taxon>
        <taxon>Rhodocyclales</taxon>
        <taxon>Rhodocyclaceae</taxon>
        <taxon>Propionivibrio</taxon>
    </lineage>
</organism>
<dbReference type="EMBL" id="FLQY01000215">
    <property type="protein sequence ID" value="SBT08865.1"/>
    <property type="molecule type" value="Genomic_DNA"/>
</dbReference>
<gene>
    <name evidence="1" type="ORF">PROAA_2920013</name>
</gene>
<name>A0A1A8XUZ0_9RHOO</name>
<keyword evidence="2" id="KW-1185">Reference proteome</keyword>
<protein>
    <submittedName>
        <fullName evidence="1">Uncharacterized protein</fullName>
    </submittedName>
</protein>
<sequence>MVQSPGFADPCRWNMRIASVPLWYMRRAENGAQITVRKNTHIRPIKGACQFFKAG</sequence>
<evidence type="ECO:0000313" key="2">
    <source>
        <dbReference type="Proteomes" id="UP000199600"/>
    </source>
</evidence>
<evidence type="ECO:0000313" key="1">
    <source>
        <dbReference type="EMBL" id="SBT08865.1"/>
    </source>
</evidence>
<proteinExistence type="predicted"/>